<dbReference type="EMBL" id="BAAAQN010000006">
    <property type="protein sequence ID" value="GAA2019188.1"/>
    <property type="molecule type" value="Genomic_DNA"/>
</dbReference>
<name>A0ABN2TTD5_9ACTN</name>
<evidence type="ECO:0008006" key="3">
    <source>
        <dbReference type="Google" id="ProtNLM"/>
    </source>
</evidence>
<proteinExistence type="predicted"/>
<gene>
    <name evidence="1" type="ORF">GCM10009839_14490</name>
</gene>
<evidence type="ECO:0000313" key="2">
    <source>
        <dbReference type="Proteomes" id="UP001500751"/>
    </source>
</evidence>
<organism evidence="1 2">
    <name type="scientific">Catenulispora yoronensis</name>
    <dbReference type="NCBI Taxonomy" id="450799"/>
    <lineage>
        <taxon>Bacteria</taxon>
        <taxon>Bacillati</taxon>
        <taxon>Actinomycetota</taxon>
        <taxon>Actinomycetes</taxon>
        <taxon>Catenulisporales</taxon>
        <taxon>Catenulisporaceae</taxon>
        <taxon>Catenulispora</taxon>
    </lineage>
</organism>
<evidence type="ECO:0000313" key="1">
    <source>
        <dbReference type="EMBL" id="GAA2019188.1"/>
    </source>
</evidence>
<sequence>MPDDLTHAVPADPRAAVTALLHRLLAASNDPDARTEDALAFAVTEHASALRKQDPAAVTPRMIAAAEMLNHGAKALTDAANAAREELDAELDALGADATTGLVEGKAVYVDGADGTRYRLSRGHTVTKVFDDDAVIALIAAALRSEYRAPEGTPGFLAAVYGDAYEAGVRDGATTARAAIGVGSGIWSVRKLAPLARRLAVVGDLCGAGLFQRAVRTPKIRTKTTAKFEPVAVRGNP</sequence>
<dbReference type="RefSeq" id="WP_344664723.1">
    <property type="nucleotide sequence ID" value="NZ_BAAAQN010000006.1"/>
</dbReference>
<dbReference type="Proteomes" id="UP001500751">
    <property type="component" value="Unassembled WGS sequence"/>
</dbReference>
<protein>
    <recommendedName>
        <fullName evidence="3">DUF222 domain-containing protein</fullName>
    </recommendedName>
</protein>
<comment type="caution">
    <text evidence="1">The sequence shown here is derived from an EMBL/GenBank/DDBJ whole genome shotgun (WGS) entry which is preliminary data.</text>
</comment>
<accession>A0ABN2TTD5</accession>
<keyword evidence="2" id="KW-1185">Reference proteome</keyword>
<reference evidence="1 2" key="1">
    <citation type="journal article" date="2019" name="Int. J. Syst. Evol. Microbiol.">
        <title>The Global Catalogue of Microorganisms (GCM) 10K type strain sequencing project: providing services to taxonomists for standard genome sequencing and annotation.</title>
        <authorList>
            <consortium name="The Broad Institute Genomics Platform"/>
            <consortium name="The Broad Institute Genome Sequencing Center for Infectious Disease"/>
            <person name="Wu L."/>
            <person name="Ma J."/>
        </authorList>
    </citation>
    <scope>NUCLEOTIDE SEQUENCE [LARGE SCALE GENOMIC DNA]</scope>
    <source>
        <strain evidence="1 2">JCM 16014</strain>
    </source>
</reference>